<dbReference type="SMART" id="SM00868">
    <property type="entry name" value="zf-AD"/>
    <property type="match status" value="1"/>
</dbReference>
<dbReference type="EnsemblMetazoa" id="AFAF008856-RA">
    <property type="protein sequence ID" value="AFAF008856-PA"/>
    <property type="gene ID" value="AFAF008856"/>
</dbReference>
<feature type="binding site" evidence="12">
    <location>
        <position position="82"/>
    </location>
    <ligand>
        <name>Zn(2+)</name>
        <dbReference type="ChEBI" id="CHEBI:29105"/>
    </ligand>
</feature>
<evidence type="ECO:0000256" key="9">
    <source>
        <dbReference type="ARBA" id="ARBA00023163"/>
    </source>
</evidence>
<dbReference type="FunFam" id="3.30.160.60:FF:000446">
    <property type="entry name" value="Zinc finger protein"/>
    <property type="match status" value="2"/>
</dbReference>
<keyword evidence="9" id="KW-0804">Transcription</keyword>
<dbReference type="PANTHER" id="PTHR16515:SF49">
    <property type="entry name" value="GASTRULA ZINC FINGER PROTEIN XLCGF49.1-LIKE-RELATED"/>
    <property type="match status" value="1"/>
</dbReference>
<feature type="binding site" evidence="12">
    <location>
        <position position="79"/>
    </location>
    <ligand>
        <name>Zn(2+)</name>
        <dbReference type="ChEBI" id="CHEBI:29105"/>
    </ligand>
</feature>
<dbReference type="Pfam" id="PF13912">
    <property type="entry name" value="zf-C2H2_6"/>
    <property type="match status" value="1"/>
</dbReference>
<dbReference type="GO" id="GO:0008270">
    <property type="term" value="F:zinc ion binding"/>
    <property type="evidence" value="ECO:0007669"/>
    <property type="project" value="UniProtKB-UniRule"/>
</dbReference>
<evidence type="ECO:0000256" key="4">
    <source>
        <dbReference type="ARBA" id="ARBA00022737"/>
    </source>
</evidence>
<dbReference type="Gene3D" id="3.40.1800.20">
    <property type="match status" value="1"/>
</dbReference>
<feature type="domain" description="ZAD" evidence="15">
    <location>
        <begin position="20"/>
        <end position="106"/>
    </location>
</feature>
<dbReference type="SUPFAM" id="SSF57716">
    <property type="entry name" value="Glucocorticoid receptor-like (DNA-binding domain)"/>
    <property type="match status" value="1"/>
</dbReference>
<dbReference type="InterPro" id="IPR050331">
    <property type="entry name" value="Zinc_finger"/>
</dbReference>
<dbReference type="GO" id="GO:0003677">
    <property type="term" value="F:DNA binding"/>
    <property type="evidence" value="ECO:0007669"/>
    <property type="project" value="UniProtKB-KW"/>
</dbReference>
<dbReference type="STRING" id="69004.A0A182QF16"/>
<evidence type="ECO:0000256" key="11">
    <source>
        <dbReference type="PROSITE-ProRule" id="PRU00042"/>
    </source>
</evidence>
<evidence type="ECO:0000256" key="7">
    <source>
        <dbReference type="ARBA" id="ARBA00023015"/>
    </source>
</evidence>
<dbReference type="GO" id="GO:0005634">
    <property type="term" value="C:nucleus"/>
    <property type="evidence" value="ECO:0007669"/>
    <property type="project" value="UniProtKB-SubCell"/>
</dbReference>
<dbReference type="AlphaFoldDB" id="A0A182QF16"/>
<evidence type="ECO:0008006" key="18">
    <source>
        <dbReference type="Google" id="ProtNLM"/>
    </source>
</evidence>
<feature type="domain" description="C2H2-type" evidence="14">
    <location>
        <begin position="235"/>
        <end position="262"/>
    </location>
</feature>
<dbReference type="FunFam" id="3.30.160.60:FF:002343">
    <property type="entry name" value="Zinc finger protein 33A"/>
    <property type="match status" value="1"/>
</dbReference>
<dbReference type="PANTHER" id="PTHR16515">
    <property type="entry name" value="PR DOMAIN ZINC FINGER PROTEIN"/>
    <property type="match status" value="1"/>
</dbReference>
<dbReference type="Proteomes" id="UP000075886">
    <property type="component" value="Unassembled WGS sequence"/>
</dbReference>
<feature type="binding site" evidence="12">
    <location>
        <position position="25"/>
    </location>
    <ligand>
        <name>Zn(2+)</name>
        <dbReference type="ChEBI" id="CHEBI:29105"/>
    </ligand>
</feature>
<comment type="subcellular location">
    <subcellularLocation>
        <location evidence="1">Nucleus</location>
    </subcellularLocation>
</comment>
<dbReference type="GO" id="GO:0006355">
    <property type="term" value="P:regulation of DNA-templated transcription"/>
    <property type="evidence" value="ECO:0007669"/>
    <property type="project" value="UniProtKB-ARBA"/>
</dbReference>
<feature type="domain" description="C2H2-type" evidence="14">
    <location>
        <begin position="291"/>
        <end position="316"/>
    </location>
</feature>
<keyword evidence="6 12" id="KW-0862">Zinc</keyword>
<keyword evidence="10" id="KW-0539">Nucleus</keyword>
<feature type="binding site" evidence="12">
    <location>
        <position position="22"/>
    </location>
    <ligand>
        <name>Zn(2+)</name>
        <dbReference type="ChEBI" id="CHEBI:29105"/>
    </ligand>
</feature>
<evidence type="ECO:0000256" key="3">
    <source>
        <dbReference type="ARBA" id="ARBA00022723"/>
    </source>
</evidence>
<reference evidence="16" key="2">
    <citation type="submission" date="2020-05" db="UniProtKB">
        <authorList>
            <consortium name="EnsemblMetazoa"/>
        </authorList>
    </citation>
    <scope>IDENTIFICATION</scope>
    <source>
        <strain evidence="16">FAR1</strain>
    </source>
</reference>
<evidence type="ECO:0000256" key="2">
    <source>
        <dbReference type="ARBA" id="ARBA00006991"/>
    </source>
</evidence>
<evidence type="ECO:0000256" key="1">
    <source>
        <dbReference type="ARBA" id="ARBA00004123"/>
    </source>
</evidence>
<dbReference type="Pfam" id="PF00096">
    <property type="entry name" value="zf-C2H2"/>
    <property type="match status" value="4"/>
</dbReference>
<dbReference type="FunFam" id="3.30.160.60:FF:000383">
    <property type="entry name" value="Uncharacterized protein"/>
    <property type="match status" value="1"/>
</dbReference>
<feature type="domain" description="C2H2-type" evidence="14">
    <location>
        <begin position="177"/>
        <end position="204"/>
    </location>
</feature>
<name>A0A182QF16_9DIPT</name>
<dbReference type="SMART" id="SM00355">
    <property type="entry name" value="ZnF_C2H2"/>
    <property type="match status" value="5"/>
</dbReference>
<dbReference type="PROSITE" id="PS50157">
    <property type="entry name" value="ZINC_FINGER_C2H2_2"/>
    <property type="match status" value="5"/>
</dbReference>
<evidence type="ECO:0000256" key="5">
    <source>
        <dbReference type="ARBA" id="ARBA00022771"/>
    </source>
</evidence>
<sequence>MNEDMHCAIEIEQIATKLPDVCRVCLADGSDGQTDLYHIDDVYVTPGELESINSFRDIINIFVNDEINVNRKQLPTSICTQCASRAQDAYRFIDHCQRTEALLEAHFSQNDEVIAVHDAKRKSSTEEFIEVQDPLIPLEENEETQNHQPDHRHPAQGEETQPNIVKRTKVKRDGDRWACDKCDKTFTQAQALRRHCRVHDESGKARRHCTYCERSFLRSDDLVRHLRTHTNERPYKCDQCTKTFKQCSELKEHRLTHSSEKQFKCTECGKHFASRNGLFVHRRNHRGEKPHVCPHCDKRFATTSERVSHIRYRHRT</sequence>
<dbReference type="VEuPathDB" id="VectorBase:AFAF008856"/>
<feature type="domain" description="C2H2-type" evidence="14">
    <location>
        <begin position="263"/>
        <end position="290"/>
    </location>
</feature>
<comment type="similarity">
    <text evidence="2">Belongs to the krueppel C2H2-type zinc-finger protein family.</text>
</comment>
<dbReference type="InterPro" id="IPR012934">
    <property type="entry name" value="Znf_AD"/>
</dbReference>
<feature type="domain" description="C2H2-type" evidence="14">
    <location>
        <begin position="207"/>
        <end position="234"/>
    </location>
</feature>
<feature type="region of interest" description="Disordered" evidence="13">
    <location>
        <begin position="141"/>
        <end position="160"/>
    </location>
</feature>
<dbReference type="SUPFAM" id="SSF57667">
    <property type="entry name" value="beta-beta-alpha zinc fingers"/>
    <property type="match status" value="3"/>
</dbReference>
<evidence type="ECO:0000256" key="10">
    <source>
        <dbReference type="ARBA" id="ARBA00023242"/>
    </source>
</evidence>
<evidence type="ECO:0000256" key="6">
    <source>
        <dbReference type="ARBA" id="ARBA00022833"/>
    </source>
</evidence>
<organism evidence="16 17">
    <name type="scientific">Anopheles farauti</name>
    <dbReference type="NCBI Taxonomy" id="69004"/>
    <lineage>
        <taxon>Eukaryota</taxon>
        <taxon>Metazoa</taxon>
        <taxon>Ecdysozoa</taxon>
        <taxon>Arthropoda</taxon>
        <taxon>Hexapoda</taxon>
        <taxon>Insecta</taxon>
        <taxon>Pterygota</taxon>
        <taxon>Neoptera</taxon>
        <taxon>Endopterygota</taxon>
        <taxon>Diptera</taxon>
        <taxon>Nematocera</taxon>
        <taxon>Culicoidea</taxon>
        <taxon>Culicidae</taxon>
        <taxon>Anophelinae</taxon>
        <taxon>Anopheles</taxon>
    </lineage>
</organism>
<dbReference type="PROSITE" id="PS00028">
    <property type="entry name" value="ZINC_FINGER_C2H2_1"/>
    <property type="match status" value="5"/>
</dbReference>
<keyword evidence="4" id="KW-0677">Repeat</keyword>
<keyword evidence="5 11" id="KW-0863">Zinc-finger</keyword>
<dbReference type="Gene3D" id="3.30.160.60">
    <property type="entry name" value="Classic Zinc Finger"/>
    <property type="match status" value="5"/>
</dbReference>
<dbReference type="EMBL" id="AXCN02001090">
    <property type="status" value="NOT_ANNOTATED_CDS"/>
    <property type="molecule type" value="Genomic_DNA"/>
</dbReference>
<dbReference type="PROSITE" id="PS51915">
    <property type="entry name" value="ZAD"/>
    <property type="match status" value="1"/>
</dbReference>
<keyword evidence="3 12" id="KW-0479">Metal-binding</keyword>
<evidence type="ECO:0000256" key="13">
    <source>
        <dbReference type="SAM" id="MobiDB-lite"/>
    </source>
</evidence>
<reference evidence="17" key="1">
    <citation type="submission" date="2014-01" db="EMBL/GenBank/DDBJ databases">
        <title>The Genome Sequence of Anopheles farauti FAR1 (V2).</title>
        <authorList>
            <consortium name="The Broad Institute Genomics Platform"/>
            <person name="Neafsey D.E."/>
            <person name="Besansky N."/>
            <person name="Howell P."/>
            <person name="Walton C."/>
            <person name="Young S.K."/>
            <person name="Zeng Q."/>
            <person name="Gargeya S."/>
            <person name="Fitzgerald M."/>
            <person name="Haas B."/>
            <person name="Abouelleil A."/>
            <person name="Allen A.W."/>
            <person name="Alvarado L."/>
            <person name="Arachchi H.M."/>
            <person name="Berlin A.M."/>
            <person name="Chapman S.B."/>
            <person name="Gainer-Dewar J."/>
            <person name="Goldberg J."/>
            <person name="Griggs A."/>
            <person name="Gujja S."/>
            <person name="Hansen M."/>
            <person name="Howarth C."/>
            <person name="Imamovic A."/>
            <person name="Ireland A."/>
            <person name="Larimer J."/>
            <person name="McCowan C."/>
            <person name="Murphy C."/>
            <person name="Pearson M."/>
            <person name="Poon T.W."/>
            <person name="Priest M."/>
            <person name="Roberts A."/>
            <person name="Saif S."/>
            <person name="Shea T."/>
            <person name="Sisk P."/>
            <person name="Sykes S."/>
            <person name="Wortman J."/>
            <person name="Nusbaum C."/>
            <person name="Birren B."/>
        </authorList>
    </citation>
    <scope>NUCLEOTIDE SEQUENCE [LARGE SCALE GENOMIC DNA]</scope>
    <source>
        <strain evidence="17">FAR1</strain>
    </source>
</reference>
<evidence type="ECO:0000313" key="17">
    <source>
        <dbReference type="Proteomes" id="UP000075886"/>
    </source>
</evidence>
<feature type="compositionally biased region" description="Basic and acidic residues" evidence="13">
    <location>
        <begin position="144"/>
        <end position="156"/>
    </location>
</feature>
<dbReference type="InterPro" id="IPR036236">
    <property type="entry name" value="Znf_C2H2_sf"/>
</dbReference>
<evidence type="ECO:0000313" key="16">
    <source>
        <dbReference type="EnsemblMetazoa" id="AFAF008856-PA"/>
    </source>
</evidence>
<proteinExistence type="inferred from homology"/>
<accession>A0A182QF16</accession>
<evidence type="ECO:0000256" key="12">
    <source>
        <dbReference type="PROSITE-ProRule" id="PRU01263"/>
    </source>
</evidence>
<keyword evidence="7" id="KW-0805">Transcription regulation</keyword>
<dbReference type="Pfam" id="PF07776">
    <property type="entry name" value="zf-AD"/>
    <property type="match status" value="1"/>
</dbReference>
<evidence type="ECO:0000259" key="15">
    <source>
        <dbReference type="PROSITE" id="PS51915"/>
    </source>
</evidence>
<evidence type="ECO:0000259" key="14">
    <source>
        <dbReference type="PROSITE" id="PS50157"/>
    </source>
</evidence>
<keyword evidence="8" id="KW-0238">DNA-binding</keyword>
<dbReference type="InterPro" id="IPR013087">
    <property type="entry name" value="Znf_C2H2_type"/>
</dbReference>
<protein>
    <recommendedName>
        <fullName evidence="18">Protein krueppel</fullName>
    </recommendedName>
</protein>
<evidence type="ECO:0000256" key="8">
    <source>
        <dbReference type="ARBA" id="ARBA00023125"/>
    </source>
</evidence>
<keyword evidence="17" id="KW-1185">Reference proteome</keyword>